<feature type="compositionally biased region" description="Basic and acidic residues" evidence="1">
    <location>
        <begin position="47"/>
        <end position="59"/>
    </location>
</feature>
<evidence type="ECO:0000256" key="1">
    <source>
        <dbReference type="SAM" id="MobiDB-lite"/>
    </source>
</evidence>
<gene>
    <name evidence="2" type="ORF">CVLEPA_LOCUS24564</name>
</gene>
<evidence type="ECO:0000313" key="3">
    <source>
        <dbReference type="Proteomes" id="UP001642483"/>
    </source>
</evidence>
<reference evidence="2 3" key="1">
    <citation type="submission" date="2024-02" db="EMBL/GenBank/DDBJ databases">
        <authorList>
            <person name="Daric V."/>
            <person name="Darras S."/>
        </authorList>
    </citation>
    <scope>NUCLEOTIDE SEQUENCE [LARGE SCALE GENOMIC DNA]</scope>
</reference>
<protein>
    <submittedName>
        <fullName evidence="2">Uncharacterized protein</fullName>
    </submittedName>
</protein>
<evidence type="ECO:0000313" key="2">
    <source>
        <dbReference type="EMBL" id="CAK8691809.1"/>
    </source>
</evidence>
<organism evidence="2 3">
    <name type="scientific">Clavelina lepadiformis</name>
    <name type="common">Light-bulb sea squirt</name>
    <name type="synonym">Ascidia lepadiformis</name>
    <dbReference type="NCBI Taxonomy" id="159417"/>
    <lineage>
        <taxon>Eukaryota</taxon>
        <taxon>Metazoa</taxon>
        <taxon>Chordata</taxon>
        <taxon>Tunicata</taxon>
        <taxon>Ascidiacea</taxon>
        <taxon>Aplousobranchia</taxon>
        <taxon>Clavelinidae</taxon>
        <taxon>Clavelina</taxon>
    </lineage>
</organism>
<feature type="region of interest" description="Disordered" evidence="1">
    <location>
        <begin position="39"/>
        <end position="76"/>
    </location>
</feature>
<dbReference type="EMBL" id="CAWYQH010000119">
    <property type="protein sequence ID" value="CAK8691809.1"/>
    <property type="molecule type" value="Genomic_DNA"/>
</dbReference>
<feature type="compositionally biased region" description="Basic and acidic residues" evidence="1">
    <location>
        <begin position="67"/>
        <end position="76"/>
    </location>
</feature>
<proteinExistence type="predicted"/>
<dbReference type="Proteomes" id="UP001642483">
    <property type="component" value="Unassembled WGS sequence"/>
</dbReference>
<name>A0ABP0GJ88_CLALP</name>
<accession>A0ABP0GJ88</accession>
<sequence length="162" mass="18340">MAQLPSTQETHYINPLQSDESIAFDAIQSLYGRDTIHEEAESSGCFRPEDSARSIHSDEEASPAEESATKTRDKTENLETVVLTADVIKYKSRRQFTKEENSEVKSNFAERIRNKQRIFIAEARAALEHGALSLCANKTAKQIQDRVAAFIKSAERREKCFE</sequence>
<comment type="caution">
    <text evidence="2">The sequence shown here is derived from an EMBL/GenBank/DDBJ whole genome shotgun (WGS) entry which is preliminary data.</text>
</comment>
<keyword evidence="3" id="KW-1185">Reference proteome</keyword>